<dbReference type="Gene3D" id="3.30.160.60">
    <property type="entry name" value="Classic Zinc Finger"/>
    <property type="match status" value="3"/>
</dbReference>
<keyword evidence="3" id="KW-0677">Repeat</keyword>
<dbReference type="GO" id="GO:0008270">
    <property type="term" value="F:zinc ion binding"/>
    <property type="evidence" value="ECO:0007669"/>
    <property type="project" value="UniProtKB-KW"/>
</dbReference>
<dbReference type="GO" id="GO:0005634">
    <property type="term" value="C:nucleus"/>
    <property type="evidence" value="ECO:0007669"/>
    <property type="project" value="UniProtKB-SubCell"/>
</dbReference>
<keyword evidence="6" id="KW-0539">Nucleus</keyword>
<dbReference type="GO" id="GO:0000981">
    <property type="term" value="F:DNA-binding transcription factor activity, RNA polymerase II-specific"/>
    <property type="evidence" value="ECO:0007669"/>
    <property type="project" value="TreeGrafter"/>
</dbReference>
<dbReference type="AlphaFoldDB" id="A0A9N8WX30"/>
<dbReference type="InterPro" id="IPR050527">
    <property type="entry name" value="Snail/Krueppel_Znf"/>
</dbReference>
<accession>A0A9N8WX30</accession>
<evidence type="ECO:0000256" key="1">
    <source>
        <dbReference type="ARBA" id="ARBA00004123"/>
    </source>
</evidence>
<keyword evidence="5" id="KW-0862">Zinc</keyword>
<evidence type="ECO:0000313" key="9">
    <source>
        <dbReference type="EMBL" id="CAG2003988.1"/>
    </source>
</evidence>
<protein>
    <recommendedName>
        <fullName evidence="8">C2H2-type domain-containing protein</fullName>
    </recommendedName>
</protein>
<gene>
    <name evidence="9" type="ORF">MDCFG202_LOCUS495257</name>
</gene>
<name>A0A9N8WX30_GIBZA</name>
<comment type="subcellular location">
    <subcellularLocation>
        <location evidence="1">Nucleus</location>
    </subcellularLocation>
</comment>
<dbReference type="InterPro" id="IPR036236">
    <property type="entry name" value="Znf_C2H2_sf"/>
</dbReference>
<sequence>MDSIQHEITAPRILYQCPRCDESFQSESILKQHIVIHTKEKHYVCPICQTDCKRRCRLKIHIRTHTGEKPLVCEYVGCGERFADVSAEWFY</sequence>
<proteinExistence type="predicted"/>
<evidence type="ECO:0000256" key="2">
    <source>
        <dbReference type="ARBA" id="ARBA00022723"/>
    </source>
</evidence>
<evidence type="ECO:0000259" key="8">
    <source>
        <dbReference type="PROSITE" id="PS50157"/>
    </source>
</evidence>
<dbReference type="GO" id="GO:0000978">
    <property type="term" value="F:RNA polymerase II cis-regulatory region sequence-specific DNA binding"/>
    <property type="evidence" value="ECO:0007669"/>
    <property type="project" value="TreeGrafter"/>
</dbReference>
<feature type="domain" description="C2H2-type" evidence="8">
    <location>
        <begin position="43"/>
        <end position="70"/>
    </location>
</feature>
<reference evidence="9" key="1">
    <citation type="submission" date="2021-03" db="EMBL/GenBank/DDBJ databases">
        <authorList>
            <person name="Alouane T."/>
            <person name="Langin T."/>
            <person name="Bonhomme L."/>
        </authorList>
    </citation>
    <scope>NUCLEOTIDE SEQUENCE</scope>
    <source>
        <strain evidence="9">MDC_Fg202</strain>
    </source>
</reference>
<dbReference type="SMART" id="SM00355">
    <property type="entry name" value="ZnF_C2H2"/>
    <property type="match status" value="2"/>
</dbReference>
<dbReference type="PROSITE" id="PS50157">
    <property type="entry name" value="ZINC_FINGER_C2H2_2"/>
    <property type="match status" value="2"/>
</dbReference>
<keyword evidence="4 7" id="KW-0863">Zinc-finger</keyword>
<feature type="domain" description="C2H2-type" evidence="8">
    <location>
        <begin position="15"/>
        <end position="42"/>
    </location>
</feature>
<evidence type="ECO:0000256" key="5">
    <source>
        <dbReference type="ARBA" id="ARBA00022833"/>
    </source>
</evidence>
<evidence type="ECO:0000256" key="7">
    <source>
        <dbReference type="PROSITE-ProRule" id="PRU00042"/>
    </source>
</evidence>
<evidence type="ECO:0000256" key="3">
    <source>
        <dbReference type="ARBA" id="ARBA00022737"/>
    </source>
</evidence>
<dbReference type="EMBL" id="CAJPIJ010000179">
    <property type="protein sequence ID" value="CAG2003988.1"/>
    <property type="molecule type" value="Genomic_DNA"/>
</dbReference>
<dbReference type="PANTHER" id="PTHR24388">
    <property type="entry name" value="ZINC FINGER PROTEIN"/>
    <property type="match status" value="1"/>
</dbReference>
<dbReference type="SUPFAM" id="SSF57667">
    <property type="entry name" value="beta-beta-alpha zinc fingers"/>
    <property type="match status" value="2"/>
</dbReference>
<evidence type="ECO:0000313" key="10">
    <source>
        <dbReference type="Proteomes" id="UP000746612"/>
    </source>
</evidence>
<organism evidence="9 10">
    <name type="scientific">Gibberella zeae</name>
    <name type="common">Wheat head blight fungus</name>
    <name type="synonym">Fusarium graminearum</name>
    <dbReference type="NCBI Taxonomy" id="5518"/>
    <lineage>
        <taxon>Eukaryota</taxon>
        <taxon>Fungi</taxon>
        <taxon>Dikarya</taxon>
        <taxon>Ascomycota</taxon>
        <taxon>Pezizomycotina</taxon>
        <taxon>Sordariomycetes</taxon>
        <taxon>Hypocreomycetidae</taxon>
        <taxon>Hypocreales</taxon>
        <taxon>Nectriaceae</taxon>
        <taxon>Fusarium</taxon>
    </lineage>
</organism>
<keyword evidence="2" id="KW-0479">Metal-binding</keyword>
<dbReference type="InterPro" id="IPR013087">
    <property type="entry name" value="Znf_C2H2_type"/>
</dbReference>
<dbReference type="PANTHER" id="PTHR24388:SF54">
    <property type="entry name" value="PROTEIN ESCARGOT"/>
    <property type="match status" value="1"/>
</dbReference>
<dbReference type="Proteomes" id="UP000746612">
    <property type="component" value="Unassembled WGS sequence"/>
</dbReference>
<dbReference type="PROSITE" id="PS00028">
    <property type="entry name" value="ZINC_FINGER_C2H2_1"/>
    <property type="match status" value="2"/>
</dbReference>
<dbReference type="Pfam" id="PF00096">
    <property type="entry name" value="zf-C2H2"/>
    <property type="match status" value="2"/>
</dbReference>
<comment type="caution">
    <text evidence="9">The sequence shown here is derived from an EMBL/GenBank/DDBJ whole genome shotgun (WGS) entry which is preliminary data.</text>
</comment>
<evidence type="ECO:0000256" key="6">
    <source>
        <dbReference type="ARBA" id="ARBA00023242"/>
    </source>
</evidence>
<evidence type="ECO:0000256" key="4">
    <source>
        <dbReference type="ARBA" id="ARBA00022771"/>
    </source>
</evidence>